<dbReference type="Pfam" id="PF07366">
    <property type="entry name" value="SnoaL"/>
    <property type="match status" value="1"/>
</dbReference>
<dbReference type="GO" id="GO:0030638">
    <property type="term" value="P:polyketide metabolic process"/>
    <property type="evidence" value="ECO:0007669"/>
    <property type="project" value="InterPro"/>
</dbReference>
<dbReference type="STRING" id="1926881.BTJ39_02455"/>
<dbReference type="PANTHER" id="PTHR38436">
    <property type="entry name" value="POLYKETIDE CYCLASE SNOAL-LIKE DOMAIN"/>
    <property type="match status" value="1"/>
</dbReference>
<evidence type="ECO:0008006" key="3">
    <source>
        <dbReference type="Google" id="ProtNLM"/>
    </source>
</evidence>
<reference evidence="1 2" key="1">
    <citation type="submission" date="2016-12" db="EMBL/GenBank/DDBJ databases">
        <title>Izhakiella australiana sp. nov. of genus Izhakiella isolated from Australian desert.</title>
        <authorList>
            <person name="Ji M."/>
        </authorList>
    </citation>
    <scope>NUCLEOTIDE SEQUENCE [LARGE SCALE GENOMIC DNA]</scope>
    <source>
        <strain evidence="1 2">D4N98</strain>
    </source>
</reference>
<dbReference type="PANTHER" id="PTHR38436:SF1">
    <property type="entry name" value="ESTER CYCLASE"/>
    <property type="match status" value="1"/>
</dbReference>
<proteinExistence type="predicted"/>
<dbReference type="AlphaFoldDB" id="A0A1S8YT71"/>
<dbReference type="InterPro" id="IPR009959">
    <property type="entry name" value="Cyclase_SnoaL-like"/>
</dbReference>
<sequence length="138" mass="15168">MHSHLQSPREVVAFYYQQVWAERRPELIPSLFADGYSNHAGARGTLSGPSGIENNYHATLSAFPDVEMRVEKLLAEGEFVTAHYLMLGSHQGDFQGISATGSAINVPGIGIYRVQNGQIQESWVVRDSLLLLRQLGAA</sequence>
<organism evidence="1 2">
    <name type="scientific">Izhakiella australiensis</name>
    <dbReference type="NCBI Taxonomy" id="1926881"/>
    <lineage>
        <taxon>Bacteria</taxon>
        <taxon>Pseudomonadati</taxon>
        <taxon>Pseudomonadota</taxon>
        <taxon>Gammaproteobacteria</taxon>
        <taxon>Enterobacterales</taxon>
        <taxon>Erwiniaceae</taxon>
        <taxon>Izhakiella</taxon>
    </lineage>
</organism>
<evidence type="ECO:0000313" key="2">
    <source>
        <dbReference type="Proteomes" id="UP000190667"/>
    </source>
</evidence>
<evidence type="ECO:0000313" key="1">
    <source>
        <dbReference type="EMBL" id="OON42036.1"/>
    </source>
</evidence>
<dbReference type="InterPro" id="IPR032710">
    <property type="entry name" value="NTF2-like_dom_sf"/>
</dbReference>
<dbReference type="RefSeq" id="WP_078001064.1">
    <property type="nucleotide sequence ID" value="NZ_MRUL01000001.1"/>
</dbReference>
<keyword evidence="2" id="KW-1185">Reference proteome</keyword>
<gene>
    <name evidence="1" type="ORF">BTJ39_02455</name>
</gene>
<protein>
    <recommendedName>
        <fullName evidence="3">Ester cyclase</fullName>
    </recommendedName>
</protein>
<dbReference type="SUPFAM" id="SSF54427">
    <property type="entry name" value="NTF2-like"/>
    <property type="match status" value="1"/>
</dbReference>
<dbReference type="OrthoDB" id="129343at2"/>
<dbReference type="Gene3D" id="3.10.450.50">
    <property type="match status" value="1"/>
</dbReference>
<name>A0A1S8YT71_9GAMM</name>
<dbReference type="Proteomes" id="UP000190667">
    <property type="component" value="Unassembled WGS sequence"/>
</dbReference>
<comment type="caution">
    <text evidence="1">The sequence shown here is derived from an EMBL/GenBank/DDBJ whole genome shotgun (WGS) entry which is preliminary data.</text>
</comment>
<dbReference type="EMBL" id="MRUL01000001">
    <property type="protein sequence ID" value="OON42036.1"/>
    <property type="molecule type" value="Genomic_DNA"/>
</dbReference>
<accession>A0A1S8YT71</accession>